<comment type="caution">
    <text evidence="1">The sequence shown here is derived from an EMBL/GenBank/DDBJ whole genome shotgun (WGS) entry which is preliminary data.</text>
</comment>
<dbReference type="Proteomes" id="UP000241964">
    <property type="component" value="Unassembled WGS sequence"/>
</dbReference>
<proteinExistence type="predicted"/>
<evidence type="ECO:0000313" key="2">
    <source>
        <dbReference type="Proteomes" id="UP000241964"/>
    </source>
</evidence>
<dbReference type="Pfam" id="PF22028">
    <property type="entry name" value="DUF6934"/>
    <property type="match status" value="1"/>
</dbReference>
<evidence type="ECO:0000313" key="1">
    <source>
        <dbReference type="EMBL" id="PSL32597.1"/>
    </source>
</evidence>
<dbReference type="EMBL" id="PYAS01000002">
    <property type="protein sequence ID" value="PSL32597.1"/>
    <property type="molecule type" value="Genomic_DNA"/>
</dbReference>
<accession>A0A2P8GF46</accession>
<dbReference type="AlphaFoldDB" id="A0A2P8GF46"/>
<keyword evidence="2" id="KW-1185">Reference proteome</keyword>
<sequence>MLEKYTDIETSTDFTTFEFDSIGPKGKVRKIVLYTPFELKNYFNLGFGDKNLDTGEFDDLIVTNNGDSGKILATVASTLLTFTDQYPHAKVIITGSTLSRTRLYHINIASNLSIIKENFTVFGLYENVWLPFEKDVRYDAFLVHRNL</sequence>
<dbReference type="RefSeq" id="WP_106594230.1">
    <property type="nucleotide sequence ID" value="NZ_PYAS01000002.1"/>
</dbReference>
<protein>
    <submittedName>
        <fullName evidence="1">Uncharacterized protein</fullName>
    </submittedName>
</protein>
<dbReference type="InterPro" id="IPR053865">
    <property type="entry name" value="DUF6934"/>
</dbReference>
<name>A0A2P8GF46_9BACT</name>
<dbReference type="OrthoDB" id="1343312at2"/>
<reference evidence="1 2" key="1">
    <citation type="submission" date="2018-03" db="EMBL/GenBank/DDBJ databases">
        <title>Genomic Encyclopedia of Archaeal and Bacterial Type Strains, Phase II (KMG-II): from individual species to whole genera.</title>
        <authorList>
            <person name="Goeker M."/>
        </authorList>
    </citation>
    <scope>NUCLEOTIDE SEQUENCE [LARGE SCALE GENOMIC DNA]</scope>
    <source>
        <strain evidence="1 2">DSM 29057</strain>
    </source>
</reference>
<organism evidence="1 2">
    <name type="scientific">Dyadobacter jiangsuensis</name>
    <dbReference type="NCBI Taxonomy" id="1591085"/>
    <lineage>
        <taxon>Bacteria</taxon>
        <taxon>Pseudomonadati</taxon>
        <taxon>Bacteroidota</taxon>
        <taxon>Cytophagia</taxon>
        <taxon>Cytophagales</taxon>
        <taxon>Spirosomataceae</taxon>
        <taxon>Dyadobacter</taxon>
    </lineage>
</organism>
<gene>
    <name evidence="1" type="ORF">CLV60_102315</name>
</gene>